<dbReference type="Gene3D" id="1.20.1070.10">
    <property type="entry name" value="Rhodopsin 7-helix transmembrane proteins"/>
    <property type="match status" value="1"/>
</dbReference>
<dbReference type="PANTHER" id="PTHR31748">
    <property type="entry name" value="SERPENTINE RECEPTOR, CLASS V"/>
    <property type="match status" value="1"/>
</dbReference>
<dbReference type="EMBL" id="BTSX01000004">
    <property type="protein sequence ID" value="GMS94232.1"/>
    <property type="molecule type" value="Genomic_DNA"/>
</dbReference>
<evidence type="ECO:0000313" key="2">
    <source>
        <dbReference type="EMBL" id="GMS94232.1"/>
    </source>
</evidence>
<dbReference type="InterPro" id="IPR019426">
    <property type="entry name" value="7TM_GPCR_serpentine_rcpt_Srv"/>
</dbReference>
<accession>A0AAV5TJ22</accession>
<evidence type="ECO:0008006" key="4">
    <source>
        <dbReference type="Google" id="ProtNLM"/>
    </source>
</evidence>
<feature type="non-terminal residue" evidence="2">
    <location>
        <position position="1"/>
    </location>
</feature>
<feature type="transmembrane region" description="Helical" evidence="1">
    <location>
        <begin position="7"/>
        <end position="27"/>
    </location>
</feature>
<feature type="transmembrane region" description="Helical" evidence="1">
    <location>
        <begin position="128"/>
        <end position="150"/>
    </location>
</feature>
<keyword evidence="1" id="KW-1133">Transmembrane helix</keyword>
<feature type="non-terminal residue" evidence="2">
    <location>
        <position position="162"/>
    </location>
</feature>
<organism evidence="2 3">
    <name type="scientific">Pristionchus entomophagus</name>
    <dbReference type="NCBI Taxonomy" id="358040"/>
    <lineage>
        <taxon>Eukaryota</taxon>
        <taxon>Metazoa</taxon>
        <taxon>Ecdysozoa</taxon>
        <taxon>Nematoda</taxon>
        <taxon>Chromadorea</taxon>
        <taxon>Rhabditida</taxon>
        <taxon>Rhabditina</taxon>
        <taxon>Diplogasteromorpha</taxon>
        <taxon>Diplogasteroidea</taxon>
        <taxon>Neodiplogasteridae</taxon>
        <taxon>Pristionchus</taxon>
    </lineage>
</organism>
<keyword evidence="1" id="KW-0472">Membrane</keyword>
<dbReference type="Pfam" id="PF10323">
    <property type="entry name" value="7TM_GPCR_Srv"/>
    <property type="match status" value="1"/>
</dbReference>
<feature type="transmembrane region" description="Helical" evidence="1">
    <location>
        <begin position="47"/>
        <end position="71"/>
    </location>
</feature>
<sequence length="162" mass="18338">IIGIIFYQILIATLVGTVGAMSDSSWIQDDEGAFYLQLHQSEFDRKLFGGLLAFSIIFIFFISVAYTLAYLKLRLRLKRIAHTTERSRSERALTYVAIVTCAVEMLYYAVFTYVFLLAKNAESDPRTFHFVLALQGNITSGIHPYLLLFFSDIARGAVGKFL</sequence>
<dbReference type="PANTHER" id="PTHR31748:SF1">
    <property type="entry name" value="SERPENTINE RECEPTOR, CLASS V"/>
    <property type="match status" value="1"/>
</dbReference>
<comment type="caution">
    <text evidence="2">The sequence shown here is derived from an EMBL/GenBank/DDBJ whole genome shotgun (WGS) entry which is preliminary data.</text>
</comment>
<evidence type="ECO:0000256" key="1">
    <source>
        <dbReference type="SAM" id="Phobius"/>
    </source>
</evidence>
<proteinExistence type="predicted"/>
<reference evidence="2" key="1">
    <citation type="submission" date="2023-10" db="EMBL/GenBank/DDBJ databases">
        <title>Genome assembly of Pristionchus species.</title>
        <authorList>
            <person name="Yoshida K."/>
            <person name="Sommer R.J."/>
        </authorList>
    </citation>
    <scope>NUCLEOTIDE SEQUENCE</scope>
    <source>
        <strain evidence="2">RS0144</strain>
    </source>
</reference>
<evidence type="ECO:0000313" key="3">
    <source>
        <dbReference type="Proteomes" id="UP001432027"/>
    </source>
</evidence>
<feature type="transmembrane region" description="Helical" evidence="1">
    <location>
        <begin position="92"/>
        <end position="116"/>
    </location>
</feature>
<dbReference type="Proteomes" id="UP001432027">
    <property type="component" value="Unassembled WGS sequence"/>
</dbReference>
<dbReference type="AlphaFoldDB" id="A0AAV5TJ22"/>
<keyword evidence="1" id="KW-0812">Transmembrane</keyword>
<protein>
    <recommendedName>
        <fullName evidence="4">G protein-coupled receptor</fullName>
    </recommendedName>
</protein>
<gene>
    <name evidence="2" type="ORF">PENTCL1PPCAC_16407</name>
</gene>
<dbReference type="SUPFAM" id="SSF81321">
    <property type="entry name" value="Family A G protein-coupled receptor-like"/>
    <property type="match status" value="1"/>
</dbReference>
<name>A0AAV5TJ22_9BILA</name>
<keyword evidence="3" id="KW-1185">Reference proteome</keyword>